<evidence type="ECO:0000313" key="11">
    <source>
        <dbReference type="Proteomes" id="UP000700908"/>
    </source>
</evidence>
<dbReference type="Gene3D" id="1.10.510.10">
    <property type="entry name" value="Transferase(Phosphotransferase) domain 1"/>
    <property type="match status" value="1"/>
</dbReference>
<dbReference type="RefSeq" id="WP_222199329.1">
    <property type="nucleotide sequence ID" value="NZ_JAIMFO010000006.1"/>
</dbReference>
<feature type="transmembrane region" description="Helical" evidence="8">
    <location>
        <begin position="380"/>
        <end position="409"/>
    </location>
</feature>
<keyword evidence="6" id="KW-0067">ATP-binding</keyword>
<keyword evidence="2 10" id="KW-0723">Serine/threonine-protein kinase</keyword>
<dbReference type="SUPFAM" id="SSF56112">
    <property type="entry name" value="Protein kinase-like (PK-like)"/>
    <property type="match status" value="1"/>
</dbReference>
<feature type="transmembrane region" description="Helical" evidence="8">
    <location>
        <begin position="415"/>
        <end position="435"/>
    </location>
</feature>
<dbReference type="EC" id="2.7.11.1" evidence="1"/>
<feature type="transmembrane region" description="Helical" evidence="8">
    <location>
        <begin position="563"/>
        <end position="582"/>
    </location>
</feature>
<dbReference type="Proteomes" id="UP000700908">
    <property type="component" value="Unassembled WGS sequence"/>
</dbReference>
<name>A0ABS7MKN4_9ACTN</name>
<protein>
    <recommendedName>
        <fullName evidence="1">non-specific serine/threonine protein kinase</fullName>
        <ecNumber evidence="1">2.7.11.1</ecNumber>
    </recommendedName>
</protein>
<keyword evidence="4" id="KW-0547">Nucleotide-binding</keyword>
<keyword evidence="3" id="KW-0808">Transferase</keyword>
<dbReference type="InterPro" id="IPR008271">
    <property type="entry name" value="Ser/Thr_kinase_AS"/>
</dbReference>
<sequence>MPFSAFRTTGSPPDPDRAPETAGAAASQLLRRYRPLETRATGSFGSVEICLDTRLKRRVAIKRIPLCAQGAAWPQTTAAALAEAQTASMLQHPHIVSVIDFTYDAAFAYLVMEYVDGMNLAEFLAGVDGHSLTYDETACIAEALAAALSFAHDNGVLHLDIKPANVLIDRSGHVKLADFGMASLASAAGFGGARGGTVGYMSPEQLEGYAVDERADTFSLAAVLYEGLCGTAPFLAPTPDESLALIEAGPEAPDLVLPDIPVSAEDVLLAALLPDPAMRPLTTAAFADVFLEDLGSARAGRKSLAALIAQLTSDDVASDQAADPANADAAIPLDPALGYLGSHWPYARRAAFSAIAGLSSAGFVNYLLQSLHAAQDPARLIAASACALASALAPELGSAVTIAVLIATLGMSLSLLPALATISLVAALGAGWWLVWGRMRAASAASLLFVVGLTCLPDASLFVGAPALALTGCFLAPVDAAATMLIATVLGRLAASMIAEGVAGIHTAIGGLAHLECWVSAIGLALLAAGIAAAMKRVRSRITEDHAPAAPEGAQSINHTNSAYGVFALPLFGVPMLYCLAFPMEITGSAFSQLPAAVALGALSSILGWICIYLLGLRAEPTEADRP</sequence>
<dbReference type="Pfam" id="PF00069">
    <property type="entry name" value="Pkinase"/>
    <property type="match status" value="1"/>
</dbReference>
<dbReference type="PROSITE" id="PS00108">
    <property type="entry name" value="PROTEIN_KINASE_ST"/>
    <property type="match status" value="1"/>
</dbReference>
<gene>
    <name evidence="10" type="ORF">K6V98_04440</name>
</gene>
<keyword evidence="5 10" id="KW-0418">Kinase</keyword>
<evidence type="ECO:0000256" key="4">
    <source>
        <dbReference type="ARBA" id="ARBA00022741"/>
    </source>
</evidence>
<dbReference type="PROSITE" id="PS50011">
    <property type="entry name" value="PROTEIN_KINASE_DOM"/>
    <property type="match status" value="1"/>
</dbReference>
<evidence type="ECO:0000256" key="8">
    <source>
        <dbReference type="SAM" id="Phobius"/>
    </source>
</evidence>
<evidence type="ECO:0000256" key="7">
    <source>
        <dbReference type="SAM" id="MobiDB-lite"/>
    </source>
</evidence>
<evidence type="ECO:0000256" key="6">
    <source>
        <dbReference type="ARBA" id="ARBA00022840"/>
    </source>
</evidence>
<dbReference type="EMBL" id="JAIMFO010000006">
    <property type="protein sequence ID" value="MBY4797603.1"/>
    <property type="molecule type" value="Genomic_DNA"/>
</dbReference>
<dbReference type="InterPro" id="IPR000719">
    <property type="entry name" value="Prot_kinase_dom"/>
</dbReference>
<keyword evidence="8" id="KW-0812">Transmembrane</keyword>
<reference evidence="10 11" key="1">
    <citation type="submission" date="2021-08" db="EMBL/GenBank/DDBJ databases">
        <title>Collinsella faecalis sp. nov. isolated from swine faeces.</title>
        <authorList>
            <person name="Oh B.S."/>
            <person name="Lee J.H."/>
        </authorList>
    </citation>
    <scope>NUCLEOTIDE SEQUENCE [LARGE SCALE GENOMIC DNA]</scope>
    <source>
        <strain evidence="10 11">AGMB00827</strain>
    </source>
</reference>
<evidence type="ECO:0000256" key="2">
    <source>
        <dbReference type="ARBA" id="ARBA00022527"/>
    </source>
</evidence>
<feature type="compositionally biased region" description="Polar residues" evidence="7">
    <location>
        <begin position="1"/>
        <end position="11"/>
    </location>
</feature>
<keyword evidence="8" id="KW-1133">Transmembrane helix</keyword>
<evidence type="ECO:0000256" key="1">
    <source>
        <dbReference type="ARBA" id="ARBA00012513"/>
    </source>
</evidence>
<feature type="transmembrane region" description="Helical" evidence="8">
    <location>
        <begin position="515"/>
        <end position="535"/>
    </location>
</feature>
<dbReference type="PANTHER" id="PTHR43289">
    <property type="entry name" value="MITOGEN-ACTIVATED PROTEIN KINASE KINASE KINASE 20-RELATED"/>
    <property type="match status" value="1"/>
</dbReference>
<dbReference type="SMART" id="SM00220">
    <property type="entry name" value="S_TKc"/>
    <property type="match status" value="1"/>
</dbReference>
<evidence type="ECO:0000256" key="5">
    <source>
        <dbReference type="ARBA" id="ARBA00022777"/>
    </source>
</evidence>
<dbReference type="InterPro" id="IPR011009">
    <property type="entry name" value="Kinase-like_dom_sf"/>
</dbReference>
<feature type="transmembrane region" description="Helical" evidence="8">
    <location>
        <begin position="350"/>
        <end position="368"/>
    </location>
</feature>
<feature type="region of interest" description="Disordered" evidence="7">
    <location>
        <begin position="1"/>
        <end position="22"/>
    </location>
</feature>
<evidence type="ECO:0000256" key="3">
    <source>
        <dbReference type="ARBA" id="ARBA00022679"/>
    </source>
</evidence>
<keyword evidence="8" id="KW-0472">Membrane</keyword>
<feature type="transmembrane region" description="Helical" evidence="8">
    <location>
        <begin position="447"/>
        <end position="469"/>
    </location>
</feature>
<evidence type="ECO:0000313" key="10">
    <source>
        <dbReference type="EMBL" id="MBY4797603.1"/>
    </source>
</evidence>
<proteinExistence type="predicted"/>
<accession>A0ABS7MKN4</accession>
<organism evidence="10 11">
    <name type="scientific">Collinsella ureilytica</name>
    <dbReference type="NCBI Taxonomy" id="2869515"/>
    <lineage>
        <taxon>Bacteria</taxon>
        <taxon>Bacillati</taxon>
        <taxon>Actinomycetota</taxon>
        <taxon>Coriobacteriia</taxon>
        <taxon>Coriobacteriales</taxon>
        <taxon>Coriobacteriaceae</taxon>
        <taxon>Collinsella</taxon>
    </lineage>
</organism>
<feature type="transmembrane region" description="Helical" evidence="8">
    <location>
        <begin position="594"/>
        <end position="615"/>
    </location>
</feature>
<comment type="caution">
    <text evidence="10">The sequence shown here is derived from an EMBL/GenBank/DDBJ whole genome shotgun (WGS) entry which is preliminary data.</text>
</comment>
<feature type="domain" description="Protein kinase" evidence="9">
    <location>
        <begin position="33"/>
        <end position="291"/>
    </location>
</feature>
<dbReference type="GO" id="GO:0004674">
    <property type="term" value="F:protein serine/threonine kinase activity"/>
    <property type="evidence" value="ECO:0007669"/>
    <property type="project" value="UniProtKB-KW"/>
</dbReference>
<keyword evidence="11" id="KW-1185">Reference proteome</keyword>
<dbReference type="CDD" id="cd14014">
    <property type="entry name" value="STKc_PknB_like"/>
    <property type="match status" value="1"/>
</dbReference>
<evidence type="ECO:0000259" key="9">
    <source>
        <dbReference type="PROSITE" id="PS50011"/>
    </source>
</evidence>
<dbReference type="PANTHER" id="PTHR43289:SF6">
    <property type="entry name" value="SERINE_THREONINE-PROTEIN KINASE NEKL-3"/>
    <property type="match status" value="1"/>
</dbReference>